<accession>A0A7J2TG86</accession>
<evidence type="ECO:0000313" key="1">
    <source>
        <dbReference type="EMBL" id="HEH34603.1"/>
    </source>
</evidence>
<comment type="caution">
    <text evidence="1">The sequence shown here is derived from an EMBL/GenBank/DDBJ whole genome shotgun (WGS) entry which is preliminary data.</text>
</comment>
<proteinExistence type="predicted"/>
<dbReference type="EMBL" id="DSLA01000008">
    <property type="protein sequence ID" value="HEH34603.1"/>
    <property type="molecule type" value="Genomic_DNA"/>
</dbReference>
<protein>
    <submittedName>
        <fullName evidence="1">Uncharacterized protein</fullName>
    </submittedName>
</protein>
<organism evidence="1">
    <name type="scientific">Archaeoglobus fulgidus</name>
    <dbReference type="NCBI Taxonomy" id="2234"/>
    <lineage>
        <taxon>Archaea</taxon>
        <taxon>Methanobacteriati</taxon>
        <taxon>Methanobacteriota</taxon>
        <taxon>Archaeoglobi</taxon>
        <taxon>Archaeoglobales</taxon>
        <taxon>Archaeoglobaceae</taxon>
        <taxon>Archaeoglobus</taxon>
    </lineage>
</organism>
<dbReference type="AlphaFoldDB" id="A0A7J2TG86"/>
<reference evidence="1" key="1">
    <citation type="journal article" date="2020" name="mSystems">
        <title>Genome- and Community-Level Interaction Insights into Carbon Utilization and Element Cycling Functions of Hydrothermarchaeota in Hydrothermal Sediment.</title>
        <authorList>
            <person name="Zhou Z."/>
            <person name="Liu Y."/>
            <person name="Xu W."/>
            <person name="Pan J."/>
            <person name="Luo Z.H."/>
            <person name="Li M."/>
        </authorList>
    </citation>
    <scope>NUCLEOTIDE SEQUENCE [LARGE SCALE GENOMIC DNA]</scope>
    <source>
        <strain evidence="1">SpSt-26</strain>
    </source>
</reference>
<gene>
    <name evidence="1" type="ORF">ENP88_00295</name>
</gene>
<sequence length="177" mass="20407">MDAKLLEEAFKTAKALNEFFLTITNPRTYLKELEEKEIEEFYVNSSKLLLELNRTYWGFVIDFTQALMKREPDGIIMAISKAMENFEKLYAEYMDNAVVSAIVNAINSAYLRSLQNIQNFTSAFLHSMGMVSRKDIIALSEAYVDLKGDIKKESRKILEELRQIREEISKIRGGSNV</sequence>
<name>A0A7J2TG86_ARCFL</name>